<reference evidence="2 3" key="1">
    <citation type="submission" date="2024-02" db="EMBL/GenBank/DDBJ databases">
        <title>First report Erwinia aphidicola in onion in Chile.</title>
        <authorList>
            <person name="Valenzuela M."/>
            <person name="Pena M."/>
            <person name="Dutta B."/>
        </authorList>
    </citation>
    <scope>NUCLEOTIDE SEQUENCE [LARGE SCALE GENOMIC DNA]</scope>
    <source>
        <strain evidence="2 3">QCJ3A</strain>
    </source>
</reference>
<dbReference type="Pfam" id="PF05449">
    <property type="entry name" value="Phage_holin_3_7"/>
    <property type="match status" value="1"/>
</dbReference>
<evidence type="ECO:0000313" key="2">
    <source>
        <dbReference type="EMBL" id="MEI2683486.1"/>
    </source>
</evidence>
<feature type="transmembrane region" description="Helical" evidence="1">
    <location>
        <begin position="62"/>
        <end position="78"/>
    </location>
</feature>
<dbReference type="GeneID" id="89472875"/>
<dbReference type="Proteomes" id="UP001306592">
    <property type="component" value="Unassembled WGS sequence"/>
</dbReference>
<feature type="transmembrane region" description="Helical" evidence="1">
    <location>
        <begin position="38"/>
        <end position="56"/>
    </location>
</feature>
<keyword evidence="1" id="KW-0472">Membrane</keyword>
<keyword evidence="3" id="KW-1185">Reference proteome</keyword>
<protein>
    <submittedName>
        <fullName evidence="2">Phage holin family protein</fullName>
    </submittedName>
</protein>
<gene>
    <name evidence="2" type="ORF">V8N49_17700</name>
</gene>
<sequence>MATSDPIVITNVVVCSAIVLRLMFFYKPGAKHQWWASWLAYLIILAYASVPFRFLFDVYVHTHWAAVVINLIFCAAVYRAKGNVATIFAVLRPGDR</sequence>
<dbReference type="RefSeq" id="WP_048916298.1">
    <property type="nucleotide sequence ID" value="NZ_CAKKMT010000011.1"/>
</dbReference>
<evidence type="ECO:0000313" key="3">
    <source>
        <dbReference type="Proteomes" id="UP001306592"/>
    </source>
</evidence>
<feature type="transmembrane region" description="Helical" evidence="1">
    <location>
        <begin position="6"/>
        <end position="26"/>
    </location>
</feature>
<evidence type="ECO:0000256" key="1">
    <source>
        <dbReference type="SAM" id="Phobius"/>
    </source>
</evidence>
<dbReference type="EMBL" id="JBANEI010000014">
    <property type="protein sequence ID" value="MEI2683486.1"/>
    <property type="molecule type" value="Genomic_DNA"/>
</dbReference>
<accession>A0ABU8DIY7</accession>
<keyword evidence="1" id="KW-1133">Transmembrane helix</keyword>
<comment type="caution">
    <text evidence="2">The sequence shown here is derived from an EMBL/GenBank/DDBJ whole genome shotgun (WGS) entry which is preliminary data.</text>
</comment>
<organism evidence="2 3">
    <name type="scientific">Erwinia aphidicola</name>
    <dbReference type="NCBI Taxonomy" id="68334"/>
    <lineage>
        <taxon>Bacteria</taxon>
        <taxon>Pseudomonadati</taxon>
        <taxon>Pseudomonadota</taxon>
        <taxon>Gammaproteobacteria</taxon>
        <taxon>Enterobacterales</taxon>
        <taxon>Erwiniaceae</taxon>
        <taxon>Erwinia</taxon>
    </lineage>
</organism>
<proteinExistence type="predicted"/>
<name>A0ABU8DIY7_ERWAP</name>
<dbReference type="InterPro" id="IPR008473">
    <property type="entry name" value="Phage_holin_3_7"/>
</dbReference>
<keyword evidence="1" id="KW-0812">Transmembrane</keyword>